<organism evidence="6 7">
    <name type="scientific">Polyangium fumosum</name>
    <dbReference type="NCBI Taxonomy" id="889272"/>
    <lineage>
        <taxon>Bacteria</taxon>
        <taxon>Pseudomonadati</taxon>
        <taxon>Myxococcota</taxon>
        <taxon>Polyangia</taxon>
        <taxon>Polyangiales</taxon>
        <taxon>Polyangiaceae</taxon>
        <taxon>Polyangium</taxon>
    </lineage>
</organism>
<keyword evidence="7" id="KW-1185">Reference proteome</keyword>
<dbReference type="PANTHER" id="PTHR43289:SF6">
    <property type="entry name" value="SERINE_THREONINE-PROTEIN KINASE NEKL-3"/>
    <property type="match status" value="1"/>
</dbReference>
<dbReference type="InterPro" id="IPR011009">
    <property type="entry name" value="Kinase-like_dom_sf"/>
</dbReference>
<gene>
    <name evidence="6" type="ORF">E8A74_02620</name>
</gene>
<evidence type="ECO:0000313" key="7">
    <source>
        <dbReference type="Proteomes" id="UP000309215"/>
    </source>
</evidence>
<dbReference type="PANTHER" id="PTHR43289">
    <property type="entry name" value="MITOGEN-ACTIVATED PROTEIN KINASE KINASE KINASE 20-RELATED"/>
    <property type="match status" value="1"/>
</dbReference>
<name>A0A4U1JL53_9BACT</name>
<dbReference type="GO" id="GO:0005524">
    <property type="term" value="F:ATP binding"/>
    <property type="evidence" value="ECO:0007669"/>
    <property type="project" value="UniProtKB-KW"/>
</dbReference>
<proteinExistence type="predicted"/>
<protein>
    <submittedName>
        <fullName evidence="6">Serine/threonine protein kinase</fullName>
    </submittedName>
</protein>
<dbReference type="GO" id="GO:0004674">
    <property type="term" value="F:protein serine/threonine kinase activity"/>
    <property type="evidence" value="ECO:0007669"/>
    <property type="project" value="UniProtKB-KW"/>
</dbReference>
<evidence type="ECO:0000259" key="5">
    <source>
        <dbReference type="PROSITE" id="PS50011"/>
    </source>
</evidence>
<feature type="domain" description="Protein kinase" evidence="5">
    <location>
        <begin position="29"/>
        <end position="303"/>
    </location>
</feature>
<dbReference type="Gene3D" id="3.30.200.20">
    <property type="entry name" value="Phosphorylase Kinase, domain 1"/>
    <property type="match status" value="1"/>
</dbReference>
<keyword evidence="1" id="KW-0808">Transferase</keyword>
<keyword evidence="3 6" id="KW-0418">Kinase</keyword>
<reference evidence="6 7" key="1">
    <citation type="submission" date="2019-04" db="EMBL/GenBank/DDBJ databases">
        <authorList>
            <person name="Li Y."/>
            <person name="Wang J."/>
        </authorList>
    </citation>
    <scope>NUCLEOTIDE SEQUENCE [LARGE SCALE GENOMIC DNA]</scope>
    <source>
        <strain evidence="6 7">DSM 14668</strain>
    </source>
</reference>
<evidence type="ECO:0000256" key="2">
    <source>
        <dbReference type="ARBA" id="ARBA00022741"/>
    </source>
</evidence>
<evidence type="ECO:0000256" key="1">
    <source>
        <dbReference type="ARBA" id="ARBA00022679"/>
    </source>
</evidence>
<dbReference type="Proteomes" id="UP000309215">
    <property type="component" value="Unassembled WGS sequence"/>
</dbReference>
<evidence type="ECO:0000313" key="6">
    <source>
        <dbReference type="EMBL" id="TKD12663.1"/>
    </source>
</evidence>
<dbReference type="InterPro" id="IPR008271">
    <property type="entry name" value="Ser/Thr_kinase_AS"/>
</dbReference>
<evidence type="ECO:0000256" key="4">
    <source>
        <dbReference type="ARBA" id="ARBA00022840"/>
    </source>
</evidence>
<dbReference type="SUPFAM" id="SSF56112">
    <property type="entry name" value="Protein kinase-like (PK-like)"/>
    <property type="match status" value="1"/>
</dbReference>
<dbReference type="InterPro" id="IPR000719">
    <property type="entry name" value="Prot_kinase_dom"/>
</dbReference>
<accession>A0A4U1JL53</accession>
<sequence>MLGRTPREDELMLTDVAALSTDPLVGTRYRVVRLIGGGLSADVYEATGPSGELHAIKVLRHEMRDSQEAAARLLQEGRLLASLRHPNLVPLREMGMTRDGRPFLAMPLLPGETLRETRLRQGALAPAFAASLVAGALDGLHAAHRHGVVHRDVKPGNIFLVAANAGPPRPAMLDFGIAKVSGAAARHTTDPQFILGTPRYIAPEQILDGRVDARTDVYSMGIVLFECIAARGPFDLLAGSDLLTVMRAHLGLAPRRLDDVANVPRAFACVVARALEKKPARRYPTAAAFAAAIRGAVAPEAFSGAERRAS</sequence>
<dbReference type="SMART" id="SM00220">
    <property type="entry name" value="S_TKc"/>
    <property type="match status" value="1"/>
</dbReference>
<keyword evidence="2" id="KW-0547">Nucleotide-binding</keyword>
<dbReference type="PROSITE" id="PS00108">
    <property type="entry name" value="PROTEIN_KINASE_ST"/>
    <property type="match status" value="1"/>
</dbReference>
<dbReference type="EMBL" id="SSMQ01000002">
    <property type="protein sequence ID" value="TKD12663.1"/>
    <property type="molecule type" value="Genomic_DNA"/>
</dbReference>
<keyword evidence="4" id="KW-0067">ATP-binding</keyword>
<dbReference type="OrthoDB" id="9801841at2"/>
<dbReference type="Gene3D" id="1.10.510.10">
    <property type="entry name" value="Transferase(Phosphotransferase) domain 1"/>
    <property type="match status" value="1"/>
</dbReference>
<comment type="caution">
    <text evidence="6">The sequence shown here is derived from an EMBL/GenBank/DDBJ whole genome shotgun (WGS) entry which is preliminary data.</text>
</comment>
<evidence type="ECO:0000256" key="3">
    <source>
        <dbReference type="ARBA" id="ARBA00022777"/>
    </source>
</evidence>
<dbReference type="AlphaFoldDB" id="A0A4U1JL53"/>
<dbReference type="PROSITE" id="PS50011">
    <property type="entry name" value="PROTEIN_KINASE_DOM"/>
    <property type="match status" value="1"/>
</dbReference>
<dbReference type="CDD" id="cd14014">
    <property type="entry name" value="STKc_PknB_like"/>
    <property type="match status" value="1"/>
</dbReference>
<keyword evidence="6" id="KW-0723">Serine/threonine-protein kinase</keyword>
<dbReference type="Pfam" id="PF00069">
    <property type="entry name" value="Pkinase"/>
    <property type="match status" value="1"/>
</dbReference>